<dbReference type="InterPro" id="IPR011611">
    <property type="entry name" value="PfkB_dom"/>
</dbReference>
<dbReference type="Pfam" id="PF00294">
    <property type="entry name" value="PfkB"/>
    <property type="match status" value="1"/>
</dbReference>
<comment type="subunit">
    <text evidence="12">Homodimer.</text>
</comment>
<evidence type="ECO:0000256" key="6">
    <source>
        <dbReference type="ARBA" id="ARBA00022741"/>
    </source>
</evidence>
<keyword evidence="5 12" id="KW-0479">Metal-binding</keyword>
<evidence type="ECO:0000256" key="1">
    <source>
        <dbReference type="ARBA" id="ARBA00005380"/>
    </source>
</evidence>
<dbReference type="UniPathway" id="UPA00916">
    <property type="reaction ID" value="UER00889"/>
</dbReference>
<feature type="binding site" evidence="12">
    <location>
        <position position="262"/>
    </location>
    <ligand>
        <name>K(+)</name>
        <dbReference type="ChEBI" id="CHEBI:29103"/>
    </ligand>
</feature>
<protein>
    <recommendedName>
        <fullName evidence="3 12">Ribokinase</fullName>
        <shortName evidence="12">RK</shortName>
        <ecNumber evidence="2 12">2.7.1.15</ecNumber>
    </recommendedName>
</protein>
<gene>
    <name evidence="12 14" type="primary">rbsK</name>
    <name evidence="14" type="ORF">ERS852476_00692</name>
</gene>
<dbReference type="GO" id="GO:0005524">
    <property type="term" value="F:ATP binding"/>
    <property type="evidence" value="ECO:0007669"/>
    <property type="project" value="UniProtKB-UniRule"/>
</dbReference>
<feature type="binding site" evidence="12">
    <location>
        <position position="161"/>
    </location>
    <ligand>
        <name>substrate</name>
    </ligand>
</feature>
<dbReference type="GO" id="GO:0004747">
    <property type="term" value="F:ribokinase activity"/>
    <property type="evidence" value="ECO:0007669"/>
    <property type="project" value="UniProtKB-UniRule"/>
</dbReference>
<dbReference type="InterPro" id="IPR029056">
    <property type="entry name" value="Ribokinase-like"/>
</dbReference>
<feature type="binding site" evidence="12">
    <location>
        <position position="205"/>
    </location>
    <ligand>
        <name>ATP</name>
        <dbReference type="ChEBI" id="CHEBI:30616"/>
    </ligand>
</feature>
<evidence type="ECO:0000256" key="3">
    <source>
        <dbReference type="ARBA" id="ARBA00016943"/>
    </source>
</evidence>
<evidence type="ECO:0000256" key="8">
    <source>
        <dbReference type="ARBA" id="ARBA00022840"/>
    </source>
</evidence>
<evidence type="ECO:0000256" key="7">
    <source>
        <dbReference type="ARBA" id="ARBA00022777"/>
    </source>
</evidence>
<dbReference type="PANTHER" id="PTHR10584">
    <property type="entry name" value="SUGAR KINASE"/>
    <property type="match status" value="1"/>
</dbReference>
<feature type="binding site" evidence="12">
    <location>
        <position position="266"/>
    </location>
    <ligand>
        <name>substrate</name>
    </ligand>
</feature>
<feature type="binding site" evidence="12">
    <location>
        <begin position="233"/>
        <end position="238"/>
    </location>
    <ligand>
        <name>ATP</name>
        <dbReference type="ChEBI" id="CHEBI:30616"/>
    </ligand>
</feature>
<evidence type="ECO:0000259" key="13">
    <source>
        <dbReference type="Pfam" id="PF00294"/>
    </source>
</evidence>
<feature type="binding site" evidence="12">
    <location>
        <position position="301"/>
    </location>
    <ligand>
        <name>K(+)</name>
        <dbReference type="ChEBI" id="CHEBI:29103"/>
    </ligand>
</feature>
<feature type="binding site" evidence="12">
    <location>
        <position position="260"/>
    </location>
    <ligand>
        <name>K(+)</name>
        <dbReference type="ChEBI" id="CHEBI:29103"/>
    </ligand>
</feature>
<evidence type="ECO:0000313" key="14">
    <source>
        <dbReference type="EMBL" id="CUN64158.1"/>
    </source>
</evidence>
<comment type="pathway">
    <text evidence="12">Carbohydrate metabolism; D-ribose degradation; D-ribose 5-phosphate from beta-D-ribopyranose: step 2/2.</text>
</comment>
<feature type="binding site" evidence="12">
    <location>
        <position position="296"/>
    </location>
    <ligand>
        <name>K(+)</name>
        <dbReference type="ChEBI" id="CHEBI:29103"/>
    </ligand>
</feature>
<dbReference type="EC" id="2.7.1.15" evidence="2 12"/>
<dbReference type="GO" id="GO:0005829">
    <property type="term" value="C:cytosol"/>
    <property type="evidence" value="ECO:0007669"/>
    <property type="project" value="TreeGrafter"/>
</dbReference>
<comment type="catalytic activity">
    <reaction evidence="12">
        <text>D-ribose + ATP = D-ribose 5-phosphate + ADP + H(+)</text>
        <dbReference type="Rhea" id="RHEA:13697"/>
        <dbReference type="ChEBI" id="CHEBI:15378"/>
        <dbReference type="ChEBI" id="CHEBI:30616"/>
        <dbReference type="ChEBI" id="CHEBI:47013"/>
        <dbReference type="ChEBI" id="CHEBI:78346"/>
        <dbReference type="ChEBI" id="CHEBI:456216"/>
        <dbReference type="EC" id="2.7.1.15"/>
    </reaction>
</comment>
<proteinExistence type="inferred from homology"/>
<comment type="function">
    <text evidence="12">Catalyzes the phosphorylation of ribose at O-5 in a reaction requiring ATP and magnesium. The resulting D-ribose-5-phosphate can then be used either for sythesis of nucleotides, histidine, and tryptophan, or as a component of the pentose phosphate pathway.</text>
</comment>
<keyword evidence="11 12" id="KW-0119">Carbohydrate metabolism</keyword>
<keyword evidence="7 12" id="KW-0418">Kinase</keyword>
<dbReference type="PRINTS" id="PR00990">
    <property type="entry name" value="RIBOKINASE"/>
</dbReference>
<keyword evidence="9 12" id="KW-0460">Magnesium</keyword>
<comment type="similarity">
    <text evidence="1">Belongs to the carbohydrate kinase pfkB family.</text>
</comment>
<dbReference type="PANTHER" id="PTHR10584:SF166">
    <property type="entry name" value="RIBOKINASE"/>
    <property type="match status" value="1"/>
</dbReference>
<dbReference type="HAMAP" id="MF_01987">
    <property type="entry name" value="Ribokinase"/>
    <property type="match status" value="1"/>
</dbReference>
<feature type="binding site" evidence="12">
    <location>
        <begin position="61"/>
        <end position="65"/>
    </location>
    <ligand>
        <name>substrate</name>
    </ligand>
</feature>
<dbReference type="NCBIfam" id="TIGR02152">
    <property type="entry name" value="D_ribokin_bact"/>
    <property type="match status" value="1"/>
</dbReference>
<dbReference type="InterPro" id="IPR002139">
    <property type="entry name" value="Ribo/fructo_kinase"/>
</dbReference>
<evidence type="ECO:0000313" key="15">
    <source>
        <dbReference type="Proteomes" id="UP000095645"/>
    </source>
</evidence>
<dbReference type="PROSITE" id="PS00583">
    <property type="entry name" value="PFKB_KINASES_1"/>
    <property type="match status" value="1"/>
</dbReference>
<evidence type="ECO:0000256" key="5">
    <source>
        <dbReference type="ARBA" id="ARBA00022723"/>
    </source>
</evidence>
<organism evidence="14 15">
    <name type="scientific">Blautia obeum</name>
    <dbReference type="NCBI Taxonomy" id="40520"/>
    <lineage>
        <taxon>Bacteria</taxon>
        <taxon>Bacillati</taxon>
        <taxon>Bacillota</taxon>
        <taxon>Clostridia</taxon>
        <taxon>Lachnospirales</taxon>
        <taxon>Lachnospiraceae</taxon>
        <taxon>Blautia</taxon>
    </lineage>
</organism>
<dbReference type="SUPFAM" id="SSF53613">
    <property type="entry name" value="Ribokinase-like"/>
    <property type="match status" value="1"/>
</dbReference>
<evidence type="ECO:0000256" key="4">
    <source>
        <dbReference type="ARBA" id="ARBA00022679"/>
    </source>
</evidence>
<dbReference type="CDD" id="cd01174">
    <property type="entry name" value="ribokinase"/>
    <property type="match status" value="1"/>
</dbReference>
<keyword evidence="10 12" id="KW-0630">Potassium</keyword>
<dbReference type="Proteomes" id="UP000095645">
    <property type="component" value="Unassembled WGS sequence"/>
</dbReference>
<evidence type="ECO:0000256" key="2">
    <source>
        <dbReference type="ARBA" id="ARBA00012035"/>
    </source>
</evidence>
<feature type="binding site" evidence="12">
    <location>
        <begin position="33"/>
        <end position="35"/>
    </location>
    <ligand>
        <name>substrate</name>
    </ligand>
</feature>
<evidence type="ECO:0000256" key="11">
    <source>
        <dbReference type="ARBA" id="ARBA00023277"/>
    </source>
</evidence>
<dbReference type="Gene3D" id="3.40.1190.20">
    <property type="match status" value="1"/>
</dbReference>
<comment type="activity regulation">
    <text evidence="12">Activated by a monovalent cation that binds near, but not in, the active site. The most likely occupant of the site in vivo is potassium. Ion binding induces a conformational change that may alter substrate affinity.</text>
</comment>
<evidence type="ECO:0000256" key="12">
    <source>
        <dbReference type="HAMAP-Rule" id="MF_01987"/>
    </source>
</evidence>
<dbReference type="GO" id="GO:0046872">
    <property type="term" value="F:metal ion binding"/>
    <property type="evidence" value="ECO:0007669"/>
    <property type="project" value="UniProtKB-KW"/>
</dbReference>
<reference evidence="14 15" key="1">
    <citation type="submission" date="2015-09" db="EMBL/GenBank/DDBJ databases">
        <authorList>
            <consortium name="Pathogen Informatics"/>
        </authorList>
    </citation>
    <scope>NUCLEOTIDE SEQUENCE [LARGE SCALE GENOMIC DNA]</scope>
    <source>
        <strain evidence="14 15">2789STDY5834861</strain>
    </source>
</reference>
<dbReference type="AlphaFoldDB" id="A0A173YMZ0"/>
<name>A0A173YMZ0_9FIRM</name>
<dbReference type="EMBL" id="CYZP01000004">
    <property type="protein sequence ID" value="CUN64158.1"/>
    <property type="molecule type" value="Genomic_DNA"/>
</dbReference>
<evidence type="ECO:0000256" key="10">
    <source>
        <dbReference type="ARBA" id="ARBA00022958"/>
    </source>
</evidence>
<keyword evidence="8 12" id="KW-0067">ATP-binding</keyword>
<evidence type="ECO:0000256" key="9">
    <source>
        <dbReference type="ARBA" id="ARBA00022842"/>
    </source>
</evidence>
<comment type="caution">
    <text evidence="12">Lacks conserved residue(s) required for the propagation of feature annotation.</text>
</comment>
<accession>A0A173YMZ0</accession>
<feature type="binding site" evidence="12">
    <location>
        <position position="290"/>
    </location>
    <ligand>
        <name>ATP</name>
        <dbReference type="ChEBI" id="CHEBI:30616"/>
    </ligand>
</feature>
<feature type="binding site" evidence="12">
    <location>
        <position position="299"/>
    </location>
    <ligand>
        <name>K(+)</name>
        <dbReference type="ChEBI" id="CHEBI:29103"/>
    </ligand>
</feature>
<keyword evidence="12" id="KW-0963">Cytoplasm</keyword>
<dbReference type="InterPro" id="IPR011877">
    <property type="entry name" value="Ribokinase"/>
</dbReference>
<feature type="active site" description="Proton acceptor" evidence="12">
    <location>
        <position position="266"/>
    </location>
</feature>
<keyword evidence="6 12" id="KW-0547">Nucleotide-binding</keyword>
<keyword evidence="4 12" id="KW-0808">Transferase</keyword>
<dbReference type="InterPro" id="IPR002173">
    <property type="entry name" value="Carboh/pur_kinase_PfkB_CS"/>
</dbReference>
<sequence length="318" mass="34346">MRHVLIYGKQPSYDKYKYKEDENMKISVIGSINMDQTVTAERIPLKGETLHGDTLSYIPGGKGANQAVAMARLGADVEMFGCVGDDSHGQALIDNLAEKGVKTGNIRKIAGVPTGLAIITVGENDNTIIVVAGANRKVDCEYVDSIKEDLLKSDYVVLQHEIPEATVEYVVNICHENGIKIVLNPAPAREVKKEVLEKITWLTPNEHEAKILFGADTNTEELLKAYPEKLVITLGSDGVAAAKKDGTIIHVPVRPAKVADTTGAGDTLNGAFCTMLAENADLEIALRFANTAASLSTEKFGAQTGMPTREEVEKELNK</sequence>
<comment type="subcellular location">
    <subcellularLocation>
        <location evidence="12">Cytoplasm</location>
    </subcellularLocation>
</comment>
<comment type="cofactor">
    <cofactor evidence="12">
        <name>Mg(2+)</name>
        <dbReference type="ChEBI" id="CHEBI:18420"/>
    </cofactor>
    <text evidence="12">Requires a divalent cation, most likely magnesium in vivo, as an electrophilic catalyst to aid phosphoryl group transfer. It is the chelate of the metal and the nucleotide that is the actual substrate.</text>
</comment>
<feature type="domain" description="Carbohydrate kinase PfkB" evidence="13">
    <location>
        <begin position="25"/>
        <end position="309"/>
    </location>
</feature>
<feature type="binding site" evidence="12">
    <location>
        <begin position="265"/>
        <end position="266"/>
    </location>
    <ligand>
        <name>ATP</name>
        <dbReference type="ChEBI" id="CHEBI:30616"/>
    </ligand>
</feature>
<comment type="similarity">
    <text evidence="12">Belongs to the carbohydrate kinase PfkB family. Ribokinase subfamily.</text>
</comment>
<dbReference type="GO" id="GO:0019303">
    <property type="term" value="P:D-ribose catabolic process"/>
    <property type="evidence" value="ECO:0007669"/>
    <property type="project" value="UniProtKB-UniRule"/>
</dbReference>